<evidence type="ECO:0000256" key="1">
    <source>
        <dbReference type="SAM" id="SignalP"/>
    </source>
</evidence>
<dbReference type="RefSeq" id="WP_041895185.1">
    <property type="nucleotide sequence ID" value="NZ_CP010817.1"/>
</dbReference>
<sequence length="143" mass="16832">MKQLLSILMVLMFSVTTYAQDKHDQIRSLKVAHITAELNLSSEQAEKFLPIYITYDKKMSELRHTNVFKYIKNADIQDLNKLSDKEANKKVQELIDFEESYSSARIKFVEDAKKIIGEKKILILKKAEDDFNRQLLKKYKDKK</sequence>
<comment type="caution">
    <text evidence="2">The sequence shown here is derived from an EMBL/GenBank/DDBJ whole genome shotgun (WGS) entry which is preliminary data.</text>
</comment>
<feature type="signal peptide" evidence="1">
    <location>
        <begin position="1"/>
        <end position="19"/>
    </location>
</feature>
<dbReference type="AlphaFoldDB" id="A0AAJ4W2D7"/>
<feature type="chain" id="PRO_5042523077" description="Sensor of ECF-type sigma factor" evidence="1">
    <location>
        <begin position="20"/>
        <end position="143"/>
    </location>
</feature>
<evidence type="ECO:0000313" key="3">
    <source>
        <dbReference type="Proteomes" id="UP000183496"/>
    </source>
</evidence>
<protein>
    <recommendedName>
        <fullName evidence="4">Sensor of ECF-type sigma factor</fullName>
    </recommendedName>
</protein>
<reference evidence="2 3" key="1">
    <citation type="submission" date="2016-10" db="EMBL/GenBank/DDBJ databases">
        <authorList>
            <person name="Varghese N."/>
            <person name="Submissions S."/>
        </authorList>
    </citation>
    <scope>NUCLEOTIDE SEQUENCE [LARGE SCALE GENOMIC DNA]</scope>
    <source>
        <strain evidence="3">DSM 19823 / KCTC 23066 / CCTCC M 208030 / D25</strain>
    </source>
</reference>
<evidence type="ECO:0000313" key="2">
    <source>
        <dbReference type="EMBL" id="SEQ38286.1"/>
    </source>
</evidence>
<dbReference type="EMBL" id="FOFY01000003">
    <property type="protein sequence ID" value="SEQ38286.1"/>
    <property type="molecule type" value="Genomic_DNA"/>
</dbReference>
<evidence type="ECO:0008006" key="4">
    <source>
        <dbReference type="Google" id="ProtNLM"/>
    </source>
</evidence>
<keyword evidence="1" id="KW-0732">Signal</keyword>
<proteinExistence type="predicted"/>
<name>A0AAJ4W2D7_MYRPR</name>
<dbReference type="Proteomes" id="UP000183496">
    <property type="component" value="Unassembled WGS sequence"/>
</dbReference>
<organism evidence="2 3">
    <name type="scientific">Myroides profundi</name>
    <dbReference type="NCBI Taxonomy" id="480520"/>
    <lineage>
        <taxon>Bacteria</taxon>
        <taxon>Pseudomonadati</taxon>
        <taxon>Bacteroidota</taxon>
        <taxon>Flavobacteriia</taxon>
        <taxon>Flavobacteriales</taxon>
        <taxon>Flavobacteriaceae</taxon>
        <taxon>Myroides</taxon>
    </lineage>
</organism>
<accession>A0AAJ4W2D7</accession>
<gene>
    <name evidence="2" type="ORF">SAMN04488089_1036</name>
</gene>
<keyword evidence="3" id="KW-1185">Reference proteome</keyword>